<name>A0A8T0SZ80_PANVG</name>
<reference evidence="7" key="1">
    <citation type="submission" date="2020-05" db="EMBL/GenBank/DDBJ databases">
        <title>WGS assembly of Panicum virgatum.</title>
        <authorList>
            <person name="Lovell J.T."/>
            <person name="Jenkins J."/>
            <person name="Shu S."/>
            <person name="Juenger T.E."/>
            <person name="Schmutz J."/>
        </authorList>
    </citation>
    <scope>NUCLEOTIDE SEQUENCE</scope>
    <source>
        <strain evidence="7">AP13</strain>
    </source>
</reference>
<dbReference type="OrthoDB" id="1749072at2759"/>
<dbReference type="Pfam" id="PF00069">
    <property type="entry name" value="Pkinase"/>
    <property type="match status" value="1"/>
</dbReference>
<dbReference type="InterPro" id="IPR050660">
    <property type="entry name" value="NEK_Ser/Thr_kinase"/>
</dbReference>
<proteinExistence type="predicted"/>
<keyword evidence="4" id="KW-0418">Kinase</keyword>
<keyword evidence="5" id="KW-0067">ATP-binding</keyword>
<dbReference type="EMBL" id="CM029044">
    <property type="protein sequence ID" value="KAG2604130.1"/>
    <property type="molecule type" value="Genomic_DNA"/>
</dbReference>
<dbReference type="GO" id="GO:0005524">
    <property type="term" value="F:ATP binding"/>
    <property type="evidence" value="ECO:0007669"/>
    <property type="project" value="UniProtKB-KW"/>
</dbReference>
<evidence type="ECO:0000256" key="3">
    <source>
        <dbReference type="ARBA" id="ARBA00022741"/>
    </source>
</evidence>
<dbReference type="SUPFAM" id="SSF56112">
    <property type="entry name" value="Protein kinase-like (PK-like)"/>
    <property type="match status" value="1"/>
</dbReference>
<evidence type="ECO:0000256" key="5">
    <source>
        <dbReference type="ARBA" id="ARBA00022840"/>
    </source>
</evidence>
<evidence type="ECO:0000313" key="8">
    <source>
        <dbReference type="Proteomes" id="UP000823388"/>
    </source>
</evidence>
<dbReference type="PANTHER" id="PTHR43671">
    <property type="entry name" value="SERINE/THREONINE-PROTEIN KINASE NEK"/>
    <property type="match status" value="1"/>
</dbReference>
<evidence type="ECO:0000256" key="1">
    <source>
        <dbReference type="ARBA" id="ARBA00022527"/>
    </source>
</evidence>
<dbReference type="Gene3D" id="1.10.510.10">
    <property type="entry name" value="Transferase(Phosphotransferase) domain 1"/>
    <property type="match status" value="1"/>
</dbReference>
<keyword evidence="8" id="KW-1185">Reference proteome</keyword>
<dbReference type="PANTHER" id="PTHR43671:SF87">
    <property type="entry name" value="SERINE_THREONINE-PROTEIN KINASE NEK1"/>
    <property type="match status" value="1"/>
</dbReference>
<dbReference type="GO" id="GO:0004674">
    <property type="term" value="F:protein serine/threonine kinase activity"/>
    <property type="evidence" value="ECO:0007669"/>
    <property type="project" value="UniProtKB-KW"/>
</dbReference>
<protein>
    <recommendedName>
        <fullName evidence="6">Protein kinase domain-containing protein</fullName>
    </recommendedName>
</protein>
<dbReference type="AlphaFoldDB" id="A0A8T0SZ80"/>
<accession>A0A8T0SZ80</accession>
<evidence type="ECO:0000256" key="2">
    <source>
        <dbReference type="ARBA" id="ARBA00022679"/>
    </source>
</evidence>
<dbReference type="PROSITE" id="PS50011">
    <property type="entry name" value="PROTEIN_KINASE_DOM"/>
    <property type="match status" value="1"/>
</dbReference>
<evidence type="ECO:0000256" key="4">
    <source>
        <dbReference type="ARBA" id="ARBA00022777"/>
    </source>
</evidence>
<dbReference type="Proteomes" id="UP000823388">
    <property type="component" value="Chromosome 4N"/>
</dbReference>
<keyword evidence="3" id="KW-0547">Nucleotide-binding</keyword>
<feature type="domain" description="Protein kinase" evidence="6">
    <location>
        <begin position="1"/>
        <end position="179"/>
    </location>
</feature>
<organism evidence="7 8">
    <name type="scientific">Panicum virgatum</name>
    <name type="common">Blackwell switchgrass</name>
    <dbReference type="NCBI Taxonomy" id="38727"/>
    <lineage>
        <taxon>Eukaryota</taxon>
        <taxon>Viridiplantae</taxon>
        <taxon>Streptophyta</taxon>
        <taxon>Embryophyta</taxon>
        <taxon>Tracheophyta</taxon>
        <taxon>Spermatophyta</taxon>
        <taxon>Magnoliopsida</taxon>
        <taxon>Liliopsida</taxon>
        <taxon>Poales</taxon>
        <taxon>Poaceae</taxon>
        <taxon>PACMAD clade</taxon>
        <taxon>Panicoideae</taxon>
        <taxon>Panicodae</taxon>
        <taxon>Paniceae</taxon>
        <taxon>Panicinae</taxon>
        <taxon>Panicum</taxon>
        <taxon>Panicum sect. Hiantes</taxon>
    </lineage>
</organism>
<keyword evidence="2" id="KW-0808">Transferase</keyword>
<gene>
    <name evidence="7" type="ORF">PVAP13_4NG047100</name>
</gene>
<sequence>MKSGNWFVPVCLCETVLPFRRIELEGNGVFPALLGLDGDAVVVVGAAESLGHFGTKVVGTPSHMCPEFLADIPYGNKSDIWSLGCCMYETAALRPAFKAFVPISVPSSSDLESILSPDPIFSDLQLKERNYNAPACSPRASTSAVSLPRDMQVQLLLLRASASVFMNFFFEHNCLHEFLKNFILLCDG</sequence>
<evidence type="ECO:0000259" key="6">
    <source>
        <dbReference type="PROSITE" id="PS50011"/>
    </source>
</evidence>
<evidence type="ECO:0000313" key="7">
    <source>
        <dbReference type="EMBL" id="KAG2604130.1"/>
    </source>
</evidence>
<dbReference type="InterPro" id="IPR011009">
    <property type="entry name" value="Kinase-like_dom_sf"/>
</dbReference>
<comment type="caution">
    <text evidence="7">The sequence shown here is derived from an EMBL/GenBank/DDBJ whole genome shotgun (WGS) entry which is preliminary data.</text>
</comment>
<keyword evidence="1" id="KW-0723">Serine/threonine-protein kinase</keyword>
<dbReference type="InterPro" id="IPR000719">
    <property type="entry name" value="Prot_kinase_dom"/>
</dbReference>